<feature type="region of interest" description="Disordered" evidence="1">
    <location>
        <begin position="159"/>
        <end position="179"/>
    </location>
</feature>
<feature type="region of interest" description="Disordered" evidence="1">
    <location>
        <begin position="467"/>
        <end position="497"/>
    </location>
</feature>
<organism evidence="2 3">
    <name type="scientific">Purpureocillium lilacinum</name>
    <name type="common">Paecilomyces lilacinus</name>
    <dbReference type="NCBI Taxonomy" id="33203"/>
    <lineage>
        <taxon>Eukaryota</taxon>
        <taxon>Fungi</taxon>
        <taxon>Dikarya</taxon>
        <taxon>Ascomycota</taxon>
        <taxon>Pezizomycotina</taxon>
        <taxon>Sordariomycetes</taxon>
        <taxon>Hypocreomycetidae</taxon>
        <taxon>Hypocreales</taxon>
        <taxon>Ophiocordycipitaceae</taxon>
        <taxon>Purpureocillium</taxon>
    </lineage>
</organism>
<dbReference type="Proteomes" id="UP001287286">
    <property type="component" value="Unassembled WGS sequence"/>
</dbReference>
<name>A0ABR0BUN8_PURLI</name>
<evidence type="ECO:0000313" key="3">
    <source>
        <dbReference type="Proteomes" id="UP001287286"/>
    </source>
</evidence>
<comment type="caution">
    <text evidence="2">The sequence shown here is derived from an EMBL/GenBank/DDBJ whole genome shotgun (WGS) entry which is preliminary data.</text>
</comment>
<evidence type="ECO:0000313" key="2">
    <source>
        <dbReference type="EMBL" id="KAK4087725.1"/>
    </source>
</evidence>
<evidence type="ECO:0000256" key="1">
    <source>
        <dbReference type="SAM" id="MobiDB-lite"/>
    </source>
</evidence>
<gene>
    <name evidence="2" type="ORF">Purlil1_7782</name>
</gene>
<dbReference type="EMBL" id="JAWRVI010000029">
    <property type="protein sequence ID" value="KAK4087725.1"/>
    <property type="molecule type" value="Genomic_DNA"/>
</dbReference>
<feature type="compositionally biased region" description="Basic and acidic residues" evidence="1">
    <location>
        <begin position="125"/>
        <end position="135"/>
    </location>
</feature>
<sequence>MPTTPFPNAMPVQADPTCNIALTRWSRPRPGARPARAPSAARPWWHAWVSQPPTHLLIPDAGESGARPRGHSPPGAKTLWLSPPFSHNPLPAAPAPLTPPPPPPPPPPPDPPPPPPGSSSRCGPRAREALARSRRVSDALRLGFARWREGKFAKLLRTLTRPPTHARHPPARGGGPGPSWQNGLLVHKKSGTCSTSKSPHEAELPATVQNSRSLINTTATLLPGTCDNTIRSSSPRCSCWLNQVILIPDVVPSPISVTRTTRPGHLLHQPSGPYKPSTSASATRLGLDANSSSPSWFSYSTIGHPPRLPGLLSTPLPLDDGSLLQPPPCATTSMCVQPSSWSHHRKELSCQHHYHLVESWCSKYIETERRCPPTVVSKQYCRLPRTTATEQPPVGEADTAAATQDDAVPVPHLGSLCDQAAANRALGLRIIWAAAVQRCIVGSTAARPSPPVVWWLRVGPAWTSTDAGATRLQSSTNRAQSAAHHAPQKGAHEAPGT</sequence>
<accession>A0ABR0BUN8</accession>
<feature type="compositionally biased region" description="Pro residues" evidence="1">
    <location>
        <begin position="91"/>
        <end position="117"/>
    </location>
</feature>
<protein>
    <submittedName>
        <fullName evidence="2">Uncharacterized protein</fullName>
    </submittedName>
</protein>
<feature type="compositionally biased region" description="Polar residues" evidence="1">
    <location>
        <begin position="467"/>
        <end position="480"/>
    </location>
</feature>
<feature type="region of interest" description="Disordered" evidence="1">
    <location>
        <begin position="54"/>
        <end position="135"/>
    </location>
</feature>
<reference evidence="2 3" key="1">
    <citation type="journal article" date="2024" name="Microbiol. Resour. Announc.">
        <title>Genome annotations for the ascomycete fungi Trichoderma harzianum, Trichoderma aggressivum, and Purpureocillium lilacinum.</title>
        <authorList>
            <person name="Beijen E.P.W."/>
            <person name="Ohm R.A."/>
        </authorList>
    </citation>
    <scope>NUCLEOTIDE SEQUENCE [LARGE SCALE GENOMIC DNA]</scope>
    <source>
        <strain evidence="2 3">CBS 150709</strain>
    </source>
</reference>
<keyword evidence="3" id="KW-1185">Reference proteome</keyword>
<proteinExistence type="predicted"/>